<keyword evidence="7" id="KW-0067">ATP-binding</keyword>
<evidence type="ECO:0000259" key="10">
    <source>
        <dbReference type="Pfam" id="PF02518"/>
    </source>
</evidence>
<dbReference type="Proteomes" id="UP000606172">
    <property type="component" value="Unassembled WGS sequence"/>
</dbReference>
<organism evidence="12 13">
    <name type="scientific">Sinosporangium siamense</name>
    <dbReference type="NCBI Taxonomy" id="1367973"/>
    <lineage>
        <taxon>Bacteria</taxon>
        <taxon>Bacillati</taxon>
        <taxon>Actinomycetota</taxon>
        <taxon>Actinomycetes</taxon>
        <taxon>Streptosporangiales</taxon>
        <taxon>Streptosporangiaceae</taxon>
        <taxon>Sinosporangium</taxon>
    </lineage>
</organism>
<comment type="caution">
    <text evidence="12">The sequence shown here is derived from an EMBL/GenBank/DDBJ whole genome shotgun (WGS) entry which is preliminary data.</text>
</comment>
<dbReference type="Gene3D" id="1.20.5.1930">
    <property type="match status" value="1"/>
</dbReference>
<evidence type="ECO:0000256" key="2">
    <source>
        <dbReference type="ARBA" id="ARBA00012438"/>
    </source>
</evidence>
<keyword evidence="4" id="KW-0808">Transferase</keyword>
<reference evidence="12" key="1">
    <citation type="submission" date="2021-01" db="EMBL/GenBank/DDBJ databases">
        <title>Whole genome shotgun sequence of Sinosporangium siamense NBRC 109515.</title>
        <authorList>
            <person name="Komaki H."/>
            <person name="Tamura T."/>
        </authorList>
    </citation>
    <scope>NUCLEOTIDE SEQUENCE</scope>
    <source>
        <strain evidence="12">NBRC 109515</strain>
    </source>
</reference>
<dbReference type="AlphaFoldDB" id="A0A919VAN6"/>
<accession>A0A919VAN6</accession>
<proteinExistence type="predicted"/>
<dbReference type="InterPro" id="IPR011712">
    <property type="entry name" value="Sig_transdc_His_kin_sub3_dim/P"/>
</dbReference>
<comment type="catalytic activity">
    <reaction evidence="1">
        <text>ATP + protein L-histidine = ADP + protein N-phospho-L-histidine.</text>
        <dbReference type="EC" id="2.7.13.3"/>
    </reaction>
</comment>
<evidence type="ECO:0000256" key="7">
    <source>
        <dbReference type="ARBA" id="ARBA00022840"/>
    </source>
</evidence>
<evidence type="ECO:0000259" key="11">
    <source>
        <dbReference type="Pfam" id="PF07730"/>
    </source>
</evidence>
<dbReference type="GO" id="GO:0005524">
    <property type="term" value="F:ATP binding"/>
    <property type="evidence" value="ECO:0007669"/>
    <property type="project" value="UniProtKB-KW"/>
</dbReference>
<keyword evidence="6 12" id="KW-0418">Kinase</keyword>
<name>A0A919VAN6_9ACTN</name>
<dbReference type="RefSeq" id="WP_204031653.1">
    <property type="nucleotide sequence ID" value="NZ_BOOW01000048.1"/>
</dbReference>
<evidence type="ECO:0000313" key="12">
    <source>
        <dbReference type="EMBL" id="GII96661.1"/>
    </source>
</evidence>
<dbReference type="GO" id="GO:0046983">
    <property type="term" value="F:protein dimerization activity"/>
    <property type="evidence" value="ECO:0007669"/>
    <property type="project" value="InterPro"/>
</dbReference>
<dbReference type="Pfam" id="PF07730">
    <property type="entry name" value="HisKA_3"/>
    <property type="match status" value="1"/>
</dbReference>
<dbReference type="PANTHER" id="PTHR24421">
    <property type="entry name" value="NITRATE/NITRITE SENSOR PROTEIN NARX-RELATED"/>
    <property type="match status" value="1"/>
</dbReference>
<keyword evidence="9" id="KW-1133">Transmembrane helix</keyword>
<feature type="transmembrane region" description="Helical" evidence="9">
    <location>
        <begin position="140"/>
        <end position="157"/>
    </location>
</feature>
<dbReference type="GO" id="GO:0000155">
    <property type="term" value="F:phosphorelay sensor kinase activity"/>
    <property type="evidence" value="ECO:0007669"/>
    <property type="project" value="InterPro"/>
</dbReference>
<feature type="transmembrane region" description="Helical" evidence="9">
    <location>
        <begin position="107"/>
        <end position="128"/>
    </location>
</feature>
<evidence type="ECO:0000256" key="1">
    <source>
        <dbReference type="ARBA" id="ARBA00000085"/>
    </source>
</evidence>
<evidence type="ECO:0000256" key="4">
    <source>
        <dbReference type="ARBA" id="ARBA00022679"/>
    </source>
</evidence>
<evidence type="ECO:0000256" key="3">
    <source>
        <dbReference type="ARBA" id="ARBA00022553"/>
    </source>
</evidence>
<feature type="domain" description="Signal transduction histidine kinase subgroup 3 dimerisation and phosphoacceptor" evidence="11">
    <location>
        <begin position="189"/>
        <end position="252"/>
    </location>
</feature>
<keyword evidence="13" id="KW-1185">Reference proteome</keyword>
<dbReference type="CDD" id="cd16917">
    <property type="entry name" value="HATPase_UhpB-NarQ-NarX-like"/>
    <property type="match status" value="1"/>
</dbReference>
<gene>
    <name evidence="12" type="ORF">Ssi02_68920</name>
</gene>
<sequence>MAGVNDMRGTGRSLTRKEILIAAGCAVADTGAVLVEGPPPVVGPRLWLALGLLVLIDAALAAPARLSGVVAVAQGTVYLFGVHLFVDGAGDARQVSSAGLLIAGYRAGAWLSTVPALVSLAALAVGSAGRSVVAGRDLPPSHLIIIALTCALLPWMVGRYTTARRAYISELERRRRDQEAAVQRAVAEERSAIARDLHDVISHHVSAVGVHAGAARLGLGASTPGVAGSLTAVEESSRAAMADLRRMLDLLHGHEEGGAVRHPGLGDLAELARGVSVPGRPVELTVRGEPSPVPVFLDMALYRIAQEALTNAMRHGDGGEIRLEVDHRCGEVVLTVTNGVGSASPRPERRASPPRGLTGVRQRVALFGGWITCGPHPEGRGWRLQVGLPLAGRPGAFD</sequence>
<dbReference type="EC" id="2.7.13.3" evidence="2"/>
<keyword evidence="5" id="KW-0547">Nucleotide-binding</keyword>
<keyword evidence="3" id="KW-0597">Phosphoprotein</keyword>
<dbReference type="InterPro" id="IPR003594">
    <property type="entry name" value="HATPase_dom"/>
</dbReference>
<evidence type="ECO:0000313" key="13">
    <source>
        <dbReference type="Proteomes" id="UP000606172"/>
    </source>
</evidence>
<dbReference type="PANTHER" id="PTHR24421:SF10">
    <property type="entry name" value="NITRATE_NITRITE SENSOR PROTEIN NARQ"/>
    <property type="match status" value="1"/>
</dbReference>
<dbReference type="Gene3D" id="3.30.565.10">
    <property type="entry name" value="Histidine kinase-like ATPase, C-terminal domain"/>
    <property type="match status" value="1"/>
</dbReference>
<evidence type="ECO:0000256" key="8">
    <source>
        <dbReference type="ARBA" id="ARBA00023012"/>
    </source>
</evidence>
<dbReference type="InterPro" id="IPR050482">
    <property type="entry name" value="Sensor_HK_TwoCompSys"/>
</dbReference>
<feature type="transmembrane region" description="Helical" evidence="9">
    <location>
        <begin position="68"/>
        <end position="86"/>
    </location>
</feature>
<dbReference type="Pfam" id="PF02518">
    <property type="entry name" value="HATPase_c"/>
    <property type="match status" value="1"/>
</dbReference>
<evidence type="ECO:0000256" key="9">
    <source>
        <dbReference type="SAM" id="Phobius"/>
    </source>
</evidence>
<keyword evidence="8" id="KW-0902">Two-component regulatory system</keyword>
<dbReference type="InterPro" id="IPR036890">
    <property type="entry name" value="HATPase_C_sf"/>
</dbReference>
<protein>
    <recommendedName>
        <fullName evidence="2">histidine kinase</fullName>
        <ecNumber evidence="2">2.7.13.3</ecNumber>
    </recommendedName>
</protein>
<keyword evidence="9" id="KW-0812">Transmembrane</keyword>
<evidence type="ECO:0000256" key="6">
    <source>
        <dbReference type="ARBA" id="ARBA00022777"/>
    </source>
</evidence>
<dbReference type="GO" id="GO:0016020">
    <property type="term" value="C:membrane"/>
    <property type="evidence" value="ECO:0007669"/>
    <property type="project" value="InterPro"/>
</dbReference>
<dbReference type="SUPFAM" id="SSF55874">
    <property type="entry name" value="ATPase domain of HSP90 chaperone/DNA topoisomerase II/histidine kinase"/>
    <property type="match status" value="1"/>
</dbReference>
<dbReference type="EMBL" id="BOOW01000048">
    <property type="protein sequence ID" value="GII96661.1"/>
    <property type="molecule type" value="Genomic_DNA"/>
</dbReference>
<feature type="domain" description="Histidine kinase/HSP90-like ATPase" evidence="10">
    <location>
        <begin position="300"/>
        <end position="391"/>
    </location>
</feature>
<evidence type="ECO:0000256" key="5">
    <source>
        <dbReference type="ARBA" id="ARBA00022741"/>
    </source>
</evidence>
<keyword evidence="9" id="KW-0472">Membrane</keyword>